<keyword evidence="2" id="KW-1185">Reference proteome</keyword>
<name>A0ACB9NZA8_9MYRT</name>
<proteinExistence type="predicted"/>
<evidence type="ECO:0000313" key="2">
    <source>
        <dbReference type="Proteomes" id="UP001057402"/>
    </source>
</evidence>
<gene>
    <name evidence="1" type="ORF">MLD38_025585</name>
</gene>
<evidence type="ECO:0000313" key="1">
    <source>
        <dbReference type="EMBL" id="KAI4340779.1"/>
    </source>
</evidence>
<reference evidence="2" key="1">
    <citation type="journal article" date="2023" name="Front. Plant Sci.">
        <title>Chromosomal-level genome assembly of Melastoma candidum provides insights into trichome evolution.</title>
        <authorList>
            <person name="Zhong Y."/>
            <person name="Wu W."/>
            <person name="Sun C."/>
            <person name="Zou P."/>
            <person name="Liu Y."/>
            <person name="Dai S."/>
            <person name="Zhou R."/>
        </authorList>
    </citation>
    <scope>NUCLEOTIDE SEQUENCE [LARGE SCALE GENOMIC DNA]</scope>
</reference>
<dbReference type="Proteomes" id="UP001057402">
    <property type="component" value="Chromosome 7"/>
</dbReference>
<accession>A0ACB9NZA8</accession>
<sequence>MAPERRSRCWARVAGGGWARRHHGVGEIDEVRSCRGSGRGKAAGGGLRQRELAEMRSTGHGCHGGEGCRIGGVPGLSNFRDERGGWSGPLTAGGEEDSLPLALEEQDLLLPVAGGCRGSFRCWPPVARLDLKAAARKSRCRVVGGGPGRSVAGFERKLRGGRFVASATGCGFRSRREWMAAAGDAGKLSKHGCQGRLIETGKEVVSGRQVWGPVLKMLREDTREWIGRRREVGVVGARERERERGCTGAAGKNQMGLKNFLSGR</sequence>
<organism evidence="1 2">
    <name type="scientific">Melastoma candidum</name>
    <dbReference type="NCBI Taxonomy" id="119954"/>
    <lineage>
        <taxon>Eukaryota</taxon>
        <taxon>Viridiplantae</taxon>
        <taxon>Streptophyta</taxon>
        <taxon>Embryophyta</taxon>
        <taxon>Tracheophyta</taxon>
        <taxon>Spermatophyta</taxon>
        <taxon>Magnoliopsida</taxon>
        <taxon>eudicotyledons</taxon>
        <taxon>Gunneridae</taxon>
        <taxon>Pentapetalae</taxon>
        <taxon>rosids</taxon>
        <taxon>malvids</taxon>
        <taxon>Myrtales</taxon>
        <taxon>Melastomataceae</taxon>
        <taxon>Melastomatoideae</taxon>
        <taxon>Melastomateae</taxon>
        <taxon>Melastoma</taxon>
    </lineage>
</organism>
<dbReference type="EMBL" id="CM042886">
    <property type="protein sequence ID" value="KAI4340779.1"/>
    <property type="molecule type" value="Genomic_DNA"/>
</dbReference>
<protein>
    <submittedName>
        <fullName evidence="1">Uncharacterized protein</fullName>
    </submittedName>
</protein>
<comment type="caution">
    <text evidence="1">The sequence shown here is derived from an EMBL/GenBank/DDBJ whole genome shotgun (WGS) entry which is preliminary data.</text>
</comment>